<evidence type="ECO:0000313" key="1">
    <source>
        <dbReference type="EMBL" id="KID83746.1"/>
    </source>
</evidence>
<organism evidence="1 2">
    <name type="scientific">Metarhizium guizhouense (strain ARSEF 977)</name>
    <dbReference type="NCBI Taxonomy" id="1276136"/>
    <lineage>
        <taxon>Eukaryota</taxon>
        <taxon>Fungi</taxon>
        <taxon>Dikarya</taxon>
        <taxon>Ascomycota</taxon>
        <taxon>Pezizomycotina</taxon>
        <taxon>Sordariomycetes</taxon>
        <taxon>Hypocreomycetidae</taxon>
        <taxon>Hypocreales</taxon>
        <taxon>Clavicipitaceae</taxon>
        <taxon>Metarhizium</taxon>
    </lineage>
</organism>
<evidence type="ECO:0000313" key="2">
    <source>
        <dbReference type="Proteomes" id="UP000031192"/>
    </source>
</evidence>
<protein>
    <submittedName>
        <fullName evidence="1">Uncharacterized protein</fullName>
    </submittedName>
</protein>
<gene>
    <name evidence="1" type="ORF">MGU_09027</name>
</gene>
<dbReference type="HOGENOM" id="CLU_102235_0_0_1"/>
<reference evidence="1 2" key="1">
    <citation type="journal article" date="2014" name="Proc. Natl. Acad. Sci. U.S.A.">
        <title>Trajectory and genomic determinants of fungal-pathogen speciation and host adaptation.</title>
        <authorList>
            <person name="Hu X."/>
            <person name="Xiao G."/>
            <person name="Zheng P."/>
            <person name="Shang Y."/>
            <person name="Su Y."/>
            <person name="Zhang X."/>
            <person name="Liu X."/>
            <person name="Zhan S."/>
            <person name="St Leger R.J."/>
            <person name="Wang C."/>
        </authorList>
    </citation>
    <scope>NUCLEOTIDE SEQUENCE [LARGE SCALE GENOMIC DNA]</scope>
    <source>
        <strain evidence="1 2">ARSEF 977</strain>
    </source>
</reference>
<sequence>MSEKGKAKDTAGASAQANLQVGYMHHAVIQSYYKELTNDSLEHAVDTLWANILPLYFTLSDGYGIEQQQRPWPGATKTRADFAIRYVKNGQTKKVCLIEDRRVKDESSDATWREALEQLTSCMKTARAGNPNPNDTMYGIATVGHYSRFYELVSTTLELRDYSRYDGSPLHFKDNEPEIDTILCYLIKLTSY</sequence>
<dbReference type="Proteomes" id="UP000031192">
    <property type="component" value="Unassembled WGS sequence"/>
</dbReference>
<comment type="caution">
    <text evidence="1">The sequence shown here is derived from an EMBL/GenBank/DDBJ whole genome shotgun (WGS) entry which is preliminary data.</text>
</comment>
<accession>A0A0B4H1U6</accession>
<proteinExistence type="predicted"/>
<dbReference type="AlphaFoldDB" id="A0A0B4H1U6"/>
<name>A0A0B4H1U6_METGA</name>
<keyword evidence="2" id="KW-1185">Reference proteome</keyword>
<dbReference type="EMBL" id="AZNH01000054">
    <property type="protein sequence ID" value="KID83746.1"/>
    <property type="molecule type" value="Genomic_DNA"/>
</dbReference>